<dbReference type="EMBL" id="CM055114">
    <property type="protein sequence ID" value="KAJ7513913.1"/>
    <property type="molecule type" value="Genomic_DNA"/>
</dbReference>
<organism evidence="1 2">
    <name type="scientific">Diphasiastrum complanatum</name>
    <name type="common">Issler's clubmoss</name>
    <name type="synonym">Lycopodium complanatum</name>
    <dbReference type="NCBI Taxonomy" id="34168"/>
    <lineage>
        <taxon>Eukaryota</taxon>
        <taxon>Viridiplantae</taxon>
        <taxon>Streptophyta</taxon>
        <taxon>Embryophyta</taxon>
        <taxon>Tracheophyta</taxon>
        <taxon>Lycopodiopsida</taxon>
        <taxon>Lycopodiales</taxon>
        <taxon>Lycopodiaceae</taxon>
        <taxon>Lycopodioideae</taxon>
        <taxon>Diphasiastrum</taxon>
    </lineage>
</organism>
<dbReference type="Proteomes" id="UP001162992">
    <property type="component" value="Chromosome 23"/>
</dbReference>
<sequence>MTWHIAFQQSLASQSDSNPPLHSNAAKVEILGDLASNGNTSLETSSRNGEFLLQLLKGGSNNDQKVGGKDHVQEQQDGQASWQIHDPAVAAMGPSHPFPATSRVGGDISAHMHSRPPYMSHAFRMGWSHPFHPEATAFSSTEPFFHPLRDNSFPSAFPEGQAPMRYAVQSSQDSPPFPAPGDLSYPHKVEGYISSIPRHSDQVFRFQTPLSAATPFPFLPHPGQMDEHKIRKSEWQLLQDWKGSVDHPNSETKEGVVVTGLMGVAHEAQHGGLSHQQFYGNGAELLRLLQGNADKTHGLVSDTNSPSGLLGGITATGSQVQKSSQKGSALKIHGPIGPPRRSSYSPPKSPIGILGRLWAATPSSQSSQGTRHEASSRSSIQNHEDNDVQAALEILADETTLLSEANVNQEKTLETLFTSVPANSGNAFSFQGDADVGLGATASLKTCAPHVAGSLQHRWDSSNFVDGPSQPLERTEAFHLHRHGRTSSVSDKQLKEVQDCSSLNVTFSQGLSIMEPLRNALKDSEFEFLSENRREDSRGGGRRGTQSRGERKRSGSKGSSGQWVAVNERQKVRNVEADLYVHGLQVEEKHESRVSKLTNGVLSKADEDKRHKRQQQEWRLKQPQLGGSLQQKLLTKKLADTRNTLLEVKVFVNSERENHPGLVPLASQLEHPGLSSKCLQGSVPGPALQQGRQQSQGEMARYERDGGNNSSGLEEGDCETSDEILGKEEQEEFIKEFADYLELEDDKEFQDHSQNSSSLINQQTFKDPEISVSGNTSREPRRPKQRSFTMHAKKVIRRRADLENFTIQLLEIYKFLIPSAEEEMKRRKFFSQLDGVVNKKWPGAKLFLYGSCANAFGVRNSDIDVCLNVEDKQMSKAELVMRMAEILEADNMQNVQALTHARVPIVKFTDSVTGISCDICVNNMLAVVNTKLLRDYAKIDVRLRQLAFIVKHWAKCRQVNETYRGTLSSYAYVLMCIHFLQQRDPPILPCLQEMQPTYRVKVGKIECAYYDQVESISHFGSQNKDSLGELVTSFFEYWAFQHNYNHVVISVRTGGTFSKDEKDWTRRIGNERHLICIEDPFEISHDLGRVVDKHSIRVLRDEFYRAANIMRHDCNPAVTLFEPYIRDRS</sequence>
<name>A0ACC2A8M5_DIPCM</name>
<comment type="caution">
    <text evidence="1">The sequence shown here is derived from an EMBL/GenBank/DDBJ whole genome shotgun (WGS) entry which is preliminary data.</text>
</comment>
<proteinExistence type="predicted"/>
<accession>A0ACC2A8M5</accession>
<evidence type="ECO:0000313" key="1">
    <source>
        <dbReference type="EMBL" id="KAJ7513913.1"/>
    </source>
</evidence>
<reference evidence="2" key="1">
    <citation type="journal article" date="2024" name="Proc. Natl. Acad. Sci. U.S.A.">
        <title>Extraordinary preservation of gene collinearity over three hundred million years revealed in homosporous lycophytes.</title>
        <authorList>
            <person name="Li C."/>
            <person name="Wickell D."/>
            <person name="Kuo L.Y."/>
            <person name="Chen X."/>
            <person name="Nie B."/>
            <person name="Liao X."/>
            <person name="Peng D."/>
            <person name="Ji J."/>
            <person name="Jenkins J."/>
            <person name="Williams M."/>
            <person name="Shu S."/>
            <person name="Plott C."/>
            <person name="Barry K."/>
            <person name="Rajasekar S."/>
            <person name="Grimwood J."/>
            <person name="Han X."/>
            <person name="Sun S."/>
            <person name="Hou Z."/>
            <person name="He W."/>
            <person name="Dai G."/>
            <person name="Sun C."/>
            <person name="Schmutz J."/>
            <person name="Leebens-Mack J.H."/>
            <person name="Li F.W."/>
            <person name="Wang L."/>
        </authorList>
    </citation>
    <scope>NUCLEOTIDE SEQUENCE [LARGE SCALE GENOMIC DNA]</scope>
    <source>
        <strain evidence="2">cv. PW_Plant_1</strain>
    </source>
</reference>
<evidence type="ECO:0000313" key="2">
    <source>
        <dbReference type="Proteomes" id="UP001162992"/>
    </source>
</evidence>
<protein>
    <submittedName>
        <fullName evidence="1">Uncharacterized protein</fullName>
    </submittedName>
</protein>
<gene>
    <name evidence="1" type="ORF">O6H91_23G019600</name>
</gene>
<keyword evidence="2" id="KW-1185">Reference proteome</keyword>